<proteinExistence type="predicted"/>
<dbReference type="EMBL" id="RRCF01000008">
    <property type="protein sequence ID" value="RRJ18416.1"/>
    <property type="molecule type" value="Genomic_DNA"/>
</dbReference>
<dbReference type="OrthoDB" id="5771463at2"/>
<gene>
    <name evidence="1" type="ORF">EIK76_16790</name>
</gene>
<keyword evidence="2" id="KW-1185">Reference proteome</keyword>
<evidence type="ECO:0000313" key="2">
    <source>
        <dbReference type="Proteomes" id="UP000276260"/>
    </source>
</evidence>
<accession>A0A3P3QB25</accession>
<protein>
    <submittedName>
        <fullName evidence="1">Uncharacterized protein</fullName>
    </submittedName>
</protein>
<organism evidence="1 2">
    <name type="scientific">Rheinheimera mesophila</name>
    <dbReference type="NCBI Taxonomy" id="1547515"/>
    <lineage>
        <taxon>Bacteria</taxon>
        <taxon>Pseudomonadati</taxon>
        <taxon>Pseudomonadota</taxon>
        <taxon>Gammaproteobacteria</taxon>
        <taxon>Chromatiales</taxon>
        <taxon>Chromatiaceae</taxon>
        <taxon>Rheinheimera</taxon>
    </lineage>
</organism>
<dbReference type="Proteomes" id="UP000276260">
    <property type="component" value="Unassembled WGS sequence"/>
</dbReference>
<dbReference type="RefSeq" id="WP_052749348.1">
    <property type="nucleotide sequence ID" value="NZ_LAVS01000028.1"/>
</dbReference>
<sequence>MSGKLRNYSNNVFIALSRLLNALLGGNPSLTLSARAGLNYRKGQWRQRRRLINTLFWLQQDHCEFAIQLDTDRNQQALIEEKNTTKTEPL</sequence>
<evidence type="ECO:0000313" key="1">
    <source>
        <dbReference type="EMBL" id="RRJ18416.1"/>
    </source>
</evidence>
<name>A0A3P3QB25_9GAMM</name>
<reference evidence="1 2" key="1">
    <citation type="submission" date="2018-11" db="EMBL/GenBank/DDBJ databases">
        <title>Draft genome analysis of Rheinheimera mesophila isolated from an industrial waste site.</title>
        <authorList>
            <person name="Yu Q."/>
            <person name="Qi Y."/>
            <person name="Zhang H."/>
            <person name="Lu Y."/>
            <person name="Pu J."/>
        </authorList>
    </citation>
    <scope>NUCLEOTIDE SEQUENCE [LARGE SCALE GENOMIC DNA]</scope>
    <source>
        <strain evidence="1 2">IITR13</strain>
    </source>
</reference>
<comment type="caution">
    <text evidence="1">The sequence shown here is derived from an EMBL/GenBank/DDBJ whole genome shotgun (WGS) entry which is preliminary data.</text>
</comment>
<dbReference type="AlphaFoldDB" id="A0A3P3QB25"/>